<dbReference type="EMBL" id="JBFASG010000022">
    <property type="protein sequence ID" value="MEV4925379.1"/>
    <property type="molecule type" value="Genomic_DNA"/>
</dbReference>
<evidence type="ECO:0000313" key="5">
    <source>
        <dbReference type="EMBL" id="MEV4925379.1"/>
    </source>
</evidence>
<gene>
    <name evidence="5" type="ORF">AB0L03_21555</name>
</gene>
<evidence type="ECO:0000256" key="1">
    <source>
        <dbReference type="ARBA" id="ARBA00006814"/>
    </source>
</evidence>
<evidence type="ECO:0000313" key="6">
    <source>
        <dbReference type="Proteomes" id="UP001552479"/>
    </source>
</evidence>
<dbReference type="Pfam" id="PF01750">
    <property type="entry name" value="HycI"/>
    <property type="match status" value="1"/>
</dbReference>
<dbReference type="NCBIfam" id="TIGR00072">
    <property type="entry name" value="hydrog_prot"/>
    <property type="match status" value="1"/>
</dbReference>
<dbReference type="InterPro" id="IPR023430">
    <property type="entry name" value="Pept_HybD-like_dom_sf"/>
</dbReference>
<organism evidence="5 6">
    <name type="scientific">Streptomyces roseoverticillatus</name>
    <dbReference type="NCBI Taxonomy" id="66429"/>
    <lineage>
        <taxon>Bacteria</taxon>
        <taxon>Bacillati</taxon>
        <taxon>Actinomycetota</taxon>
        <taxon>Actinomycetes</taxon>
        <taxon>Kitasatosporales</taxon>
        <taxon>Streptomycetaceae</taxon>
        <taxon>Streptomyces</taxon>
    </lineage>
</organism>
<evidence type="ECO:0000256" key="3">
    <source>
        <dbReference type="ARBA" id="ARBA00022750"/>
    </source>
</evidence>
<dbReference type="GO" id="GO:0008233">
    <property type="term" value="F:peptidase activity"/>
    <property type="evidence" value="ECO:0007669"/>
    <property type="project" value="UniProtKB-KW"/>
</dbReference>
<dbReference type="SUPFAM" id="SSF53163">
    <property type="entry name" value="HybD-like"/>
    <property type="match status" value="1"/>
</dbReference>
<dbReference type="CDD" id="cd00518">
    <property type="entry name" value="H2MP"/>
    <property type="match status" value="1"/>
</dbReference>
<protein>
    <submittedName>
        <fullName evidence="5">Hydrogenase maturation protease</fullName>
    </submittedName>
</protein>
<evidence type="ECO:0000256" key="4">
    <source>
        <dbReference type="ARBA" id="ARBA00022801"/>
    </source>
</evidence>
<dbReference type="GO" id="GO:0006508">
    <property type="term" value="P:proteolysis"/>
    <property type="evidence" value="ECO:0007669"/>
    <property type="project" value="UniProtKB-KW"/>
</dbReference>
<name>A0ABV3IYL9_9ACTN</name>
<evidence type="ECO:0000256" key="2">
    <source>
        <dbReference type="ARBA" id="ARBA00022670"/>
    </source>
</evidence>
<dbReference type="PANTHER" id="PTHR30302">
    <property type="entry name" value="HYDROGENASE 1 MATURATION PROTEASE"/>
    <property type="match status" value="1"/>
</dbReference>
<keyword evidence="6" id="KW-1185">Reference proteome</keyword>
<dbReference type="Gene3D" id="3.40.50.1450">
    <property type="entry name" value="HybD-like"/>
    <property type="match status" value="1"/>
</dbReference>
<reference evidence="5 6" key="1">
    <citation type="submission" date="2024-06" db="EMBL/GenBank/DDBJ databases">
        <title>The Natural Products Discovery Center: Release of the First 8490 Sequenced Strains for Exploring Actinobacteria Biosynthetic Diversity.</title>
        <authorList>
            <person name="Kalkreuter E."/>
            <person name="Kautsar S.A."/>
            <person name="Yang D."/>
            <person name="Bader C.D."/>
            <person name="Teijaro C.N."/>
            <person name="Fluegel L."/>
            <person name="Davis C.M."/>
            <person name="Simpson J.R."/>
            <person name="Lauterbach L."/>
            <person name="Steele A.D."/>
            <person name="Gui C."/>
            <person name="Meng S."/>
            <person name="Li G."/>
            <person name="Viehrig K."/>
            <person name="Ye F."/>
            <person name="Su P."/>
            <person name="Kiefer A.F."/>
            <person name="Nichols A."/>
            <person name="Cepeda A.J."/>
            <person name="Yan W."/>
            <person name="Fan B."/>
            <person name="Jiang Y."/>
            <person name="Adhikari A."/>
            <person name="Zheng C.-J."/>
            <person name="Schuster L."/>
            <person name="Cowan T.M."/>
            <person name="Smanski M.J."/>
            <person name="Chevrette M.G."/>
            <person name="De Carvalho L.P.S."/>
            <person name="Shen B."/>
        </authorList>
    </citation>
    <scope>NUCLEOTIDE SEQUENCE [LARGE SCALE GENOMIC DNA]</scope>
    <source>
        <strain evidence="5 6">NPDC053791</strain>
    </source>
</reference>
<dbReference type="Proteomes" id="UP001552479">
    <property type="component" value="Unassembled WGS sequence"/>
</dbReference>
<accession>A0ABV3IYL9</accession>
<comment type="caution">
    <text evidence="5">The sequence shown here is derived from an EMBL/GenBank/DDBJ whole genome shotgun (WGS) entry which is preliminary data.</text>
</comment>
<dbReference type="RefSeq" id="WP_366089107.1">
    <property type="nucleotide sequence ID" value="NZ_JBFASG010000022.1"/>
</dbReference>
<keyword evidence="4" id="KW-0378">Hydrolase</keyword>
<comment type="similarity">
    <text evidence="1">Belongs to the peptidase A31 family.</text>
</comment>
<sequence length="181" mass="18999">MSVPSARIVVIGLGNVFRRDDGLGPAVVTRLERRAGRGSLPAGVRFVCCDGEPGRLIDLWQGAGLAVVVDAARARPCRPGRVHRLEPDECPGRQVGAASGHGLGLADAVELARALGRMPDRLVVYAVEGADGGPGRGLSPAVAAAVEPLAQRVEEEITQQLCRTAARTSGSALRRPARCWR</sequence>
<proteinExistence type="inferred from homology"/>
<dbReference type="InterPro" id="IPR000671">
    <property type="entry name" value="Peptidase_A31"/>
</dbReference>
<keyword evidence="3" id="KW-0064">Aspartyl protease</keyword>
<dbReference type="PANTHER" id="PTHR30302:SF1">
    <property type="entry name" value="HYDROGENASE 2 MATURATION PROTEASE"/>
    <property type="match status" value="1"/>
</dbReference>
<keyword evidence="2 5" id="KW-0645">Protease</keyword>